<dbReference type="AlphaFoldDB" id="A0A1T3NUC1"/>
<dbReference type="EMBL" id="MWQN01000001">
    <property type="protein sequence ID" value="OPC80473.1"/>
    <property type="molecule type" value="Genomic_DNA"/>
</dbReference>
<keyword evidence="2" id="KW-1185">Reference proteome</keyword>
<sequence>MTWRPRIGIEHQEVIDRFPETTLNHWGMLLYKLVCDPYTATVRYGEDDRIVRTAAAGPLIVVVLLNEGTTTVTVLQVVHLG</sequence>
<protein>
    <submittedName>
        <fullName evidence="1">Uncharacterized protein</fullName>
    </submittedName>
</protein>
<name>A0A1T3NUC1_9ACTN</name>
<reference evidence="1 2" key="1">
    <citation type="submission" date="2017-03" db="EMBL/GenBank/DDBJ databases">
        <title>Draft genome sequence of Streptomyces scabrisporus NF3, endophyte isolated from Amphipterygium adstringens.</title>
        <authorList>
            <person name="Vazquez M."/>
            <person name="Ceapa C.D."/>
            <person name="Rodriguez Luna D."/>
            <person name="Sanchez Esquivel S."/>
        </authorList>
    </citation>
    <scope>NUCLEOTIDE SEQUENCE [LARGE SCALE GENOMIC DNA]</scope>
    <source>
        <strain evidence="1 2">NF3</strain>
    </source>
</reference>
<evidence type="ECO:0000313" key="1">
    <source>
        <dbReference type="EMBL" id="OPC80473.1"/>
    </source>
</evidence>
<dbReference type="Proteomes" id="UP000190037">
    <property type="component" value="Unassembled WGS sequence"/>
</dbReference>
<gene>
    <name evidence="1" type="ORF">B4N89_05480</name>
</gene>
<dbReference type="RefSeq" id="WP_078974732.1">
    <property type="nucleotide sequence ID" value="NZ_MWQN01000001.1"/>
</dbReference>
<comment type="caution">
    <text evidence="1">The sequence shown here is derived from an EMBL/GenBank/DDBJ whole genome shotgun (WGS) entry which is preliminary data.</text>
</comment>
<accession>A0A1T3NUC1</accession>
<proteinExistence type="predicted"/>
<dbReference type="STRING" id="159449.B4N89_05480"/>
<evidence type="ECO:0000313" key="2">
    <source>
        <dbReference type="Proteomes" id="UP000190037"/>
    </source>
</evidence>
<organism evidence="1 2">
    <name type="scientific">Embleya scabrispora</name>
    <dbReference type="NCBI Taxonomy" id="159449"/>
    <lineage>
        <taxon>Bacteria</taxon>
        <taxon>Bacillati</taxon>
        <taxon>Actinomycetota</taxon>
        <taxon>Actinomycetes</taxon>
        <taxon>Kitasatosporales</taxon>
        <taxon>Streptomycetaceae</taxon>
        <taxon>Embleya</taxon>
    </lineage>
</organism>
<dbReference type="OrthoDB" id="4291601at2"/>